<organism evidence="1 2">
    <name type="scientific">Nocardioides conyzicola</name>
    <dbReference type="NCBI Taxonomy" id="1651781"/>
    <lineage>
        <taxon>Bacteria</taxon>
        <taxon>Bacillati</taxon>
        <taxon>Actinomycetota</taxon>
        <taxon>Actinomycetes</taxon>
        <taxon>Propionibacteriales</taxon>
        <taxon>Nocardioidaceae</taxon>
        <taxon>Nocardioides</taxon>
    </lineage>
</organism>
<dbReference type="Proteomes" id="UP001499974">
    <property type="component" value="Unassembled WGS sequence"/>
</dbReference>
<proteinExistence type="predicted"/>
<keyword evidence="2" id="KW-1185">Reference proteome</keyword>
<name>A0ABP8XL01_9ACTN</name>
<gene>
    <name evidence="1" type="ORF">GCM10023349_28310</name>
</gene>
<reference evidence="2" key="1">
    <citation type="journal article" date="2019" name="Int. J. Syst. Evol. Microbiol.">
        <title>The Global Catalogue of Microorganisms (GCM) 10K type strain sequencing project: providing services to taxonomists for standard genome sequencing and annotation.</title>
        <authorList>
            <consortium name="The Broad Institute Genomics Platform"/>
            <consortium name="The Broad Institute Genome Sequencing Center for Infectious Disease"/>
            <person name="Wu L."/>
            <person name="Ma J."/>
        </authorList>
    </citation>
    <scope>NUCLEOTIDE SEQUENCE [LARGE SCALE GENOMIC DNA]</scope>
    <source>
        <strain evidence="2">JCM 18531</strain>
    </source>
</reference>
<accession>A0ABP8XL01</accession>
<dbReference type="RefSeq" id="WP_345521988.1">
    <property type="nucleotide sequence ID" value="NZ_BAABKM010000002.1"/>
</dbReference>
<comment type="caution">
    <text evidence="1">The sequence shown here is derived from an EMBL/GenBank/DDBJ whole genome shotgun (WGS) entry which is preliminary data.</text>
</comment>
<sequence length="85" mass="8972">MDTHPATRAPSVRLRARAVDGNAMLPRIASVLGPFSIDHFEYVVGAGDDVAVVIGVRGDTWQVARVAAKINRLIGVHEVVVDAAG</sequence>
<dbReference type="EMBL" id="BAABKM010000002">
    <property type="protein sequence ID" value="GAA4708037.1"/>
    <property type="molecule type" value="Genomic_DNA"/>
</dbReference>
<evidence type="ECO:0000313" key="1">
    <source>
        <dbReference type="EMBL" id="GAA4708037.1"/>
    </source>
</evidence>
<protein>
    <recommendedName>
        <fullName evidence="3">Transcription regulator AsnC/Lrp ligand binding domain-containing protein</fullName>
    </recommendedName>
</protein>
<evidence type="ECO:0008006" key="3">
    <source>
        <dbReference type="Google" id="ProtNLM"/>
    </source>
</evidence>
<evidence type="ECO:0000313" key="2">
    <source>
        <dbReference type="Proteomes" id="UP001499974"/>
    </source>
</evidence>